<dbReference type="Gene3D" id="3.60.21.10">
    <property type="match status" value="1"/>
</dbReference>
<dbReference type="OrthoDB" id="9937at2157"/>
<dbReference type="PIRSF" id="PIRSF000883">
    <property type="entry name" value="Pesterase_MJ0912"/>
    <property type="match status" value="1"/>
</dbReference>
<name>A0A0N0BQ73_9EURY</name>
<dbReference type="STRING" id="1705562.AMS69_03935"/>
<dbReference type="InterPro" id="IPR011152">
    <property type="entry name" value="Pesterase_MJ0912"/>
</dbReference>
<dbReference type="GO" id="GO:0016791">
    <property type="term" value="F:phosphatase activity"/>
    <property type="evidence" value="ECO:0007669"/>
    <property type="project" value="TreeGrafter"/>
</dbReference>
<reference evidence="2 3" key="1">
    <citation type="submission" date="2015-08" db="EMBL/GenBank/DDBJ databases">
        <title>Genomes of Isolates from Cabo Rojo, PR.</title>
        <authorList>
            <person name="Sanchez-Nieves R.L."/>
            <person name="Montalvo-Rodriguez R."/>
        </authorList>
    </citation>
    <scope>NUCLEOTIDE SEQUENCE [LARGE SCALE GENOMIC DNA]</scope>
    <source>
        <strain evidence="2 3">SL3</strain>
    </source>
</reference>
<dbReference type="Proteomes" id="UP000037729">
    <property type="component" value="Unassembled WGS sequence"/>
</dbReference>
<comment type="caution">
    <text evidence="2">The sequence shown here is derived from an EMBL/GenBank/DDBJ whole genome shotgun (WGS) entry which is preliminary data.</text>
</comment>
<evidence type="ECO:0000313" key="3">
    <source>
        <dbReference type="Proteomes" id="UP000037729"/>
    </source>
</evidence>
<dbReference type="RefSeq" id="WP_053966777.1">
    <property type="nucleotide sequence ID" value="NZ_LIUF01000001.1"/>
</dbReference>
<dbReference type="EMBL" id="LIUF01000001">
    <property type="protein sequence ID" value="KOX95016.1"/>
    <property type="molecule type" value="Genomic_DNA"/>
</dbReference>
<dbReference type="Pfam" id="PF12850">
    <property type="entry name" value="Metallophos_2"/>
    <property type="match status" value="1"/>
</dbReference>
<accession>A0A0N0BQ73</accession>
<dbReference type="PATRIC" id="fig|1705562.3.peg.1755"/>
<dbReference type="GO" id="GO:0005737">
    <property type="term" value="C:cytoplasm"/>
    <property type="evidence" value="ECO:0007669"/>
    <property type="project" value="TreeGrafter"/>
</dbReference>
<evidence type="ECO:0000259" key="1">
    <source>
        <dbReference type="Pfam" id="PF12850"/>
    </source>
</evidence>
<dbReference type="PROSITE" id="PS01269">
    <property type="entry name" value="UPF0025"/>
    <property type="match status" value="1"/>
</dbReference>
<gene>
    <name evidence="2" type="ORF">AMS69_03935</name>
</gene>
<dbReference type="InterPro" id="IPR029052">
    <property type="entry name" value="Metallo-depent_PP-like"/>
</dbReference>
<dbReference type="PANTHER" id="PTHR42850:SF2">
    <property type="entry name" value="BLL5683 PROTEIN"/>
    <property type="match status" value="1"/>
</dbReference>
<dbReference type="AlphaFoldDB" id="A0A0N0BQ73"/>
<dbReference type="SUPFAM" id="SSF56300">
    <property type="entry name" value="Metallo-dependent phosphatases"/>
    <property type="match status" value="1"/>
</dbReference>
<evidence type="ECO:0000313" key="2">
    <source>
        <dbReference type="EMBL" id="KOX95016.1"/>
    </source>
</evidence>
<feature type="domain" description="Calcineurin-like phosphoesterase" evidence="1">
    <location>
        <begin position="1"/>
        <end position="195"/>
    </location>
</feature>
<keyword evidence="3" id="KW-1185">Reference proteome</keyword>
<dbReference type="InterPro" id="IPR024654">
    <property type="entry name" value="Calcineurin-like_PHP_lpxH"/>
</dbReference>
<protein>
    <submittedName>
        <fullName evidence="2">DNA repair protein</fullName>
    </submittedName>
</protein>
<organism evidence="2 3">
    <name type="scientific">Haloarcula rubripromontorii</name>
    <dbReference type="NCBI Taxonomy" id="1705562"/>
    <lineage>
        <taxon>Archaea</taxon>
        <taxon>Methanobacteriati</taxon>
        <taxon>Methanobacteriota</taxon>
        <taxon>Stenosarchaea group</taxon>
        <taxon>Halobacteria</taxon>
        <taxon>Halobacteriales</taxon>
        <taxon>Haloarculaceae</taxon>
        <taxon>Haloarcula</taxon>
    </lineage>
</organism>
<proteinExistence type="predicted"/>
<dbReference type="InterPro" id="IPR020935">
    <property type="entry name" value="PdiEstase_YfcE_CS"/>
</dbReference>
<sequence>MKLGILSDIHGNRIALAAVLADMPPVDGLVCAGDVVGYNPWHADCVDAMRGHTDALPADGPWPAEEVPTVMGNHDRAVAAETPFAFNGMAQAGVEHATEQLSDEQIAWLAALPDERLVCDERVKLVHGHPDDPDHYTYPEEFGPDLLGDEDVLVMGHTHHQHHDVYEDGVVLNPGSVGQPRDKDHRAAYAVLDLADLTVEEHRVAYDTSAVIDAVADADLPRQIGFRLTQGR</sequence>
<dbReference type="InterPro" id="IPR050126">
    <property type="entry name" value="Ap4A_hydrolase"/>
</dbReference>
<dbReference type="PANTHER" id="PTHR42850">
    <property type="entry name" value="METALLOPHOSPHOESTERASE"/>
    <property type="match status" value="1"/>
</dbReference>